<dbReference type="AlphaFoldDB" id="A0A9N9T945"/>
<dbReference type="SUPFAM" id="SSF56042">
    <property type="entry name" value="PurM C-terminal domain-like"/>
    <property type="match status" value="1"/>
</dbReference>
<dbReference type="GO" id="GO:0005737">
    <property type="term" value="C:cytoplasm"/>
    <property type="evidence" value="ECO:0007669"/>
    <property type="project" value="TreeGrafter"/>
</dbReference>
<keyword evidence="4" id="KW-1185">Reference proteome</keyword>
<dbReference type="InterPro" id="IPR004536">
    <property type="entry name" value="SPS/SelD"/>
</dbReference>
<dbReference type="GO" id="GO:0016260">
    <property type="term" value="P:selenocysteine biosynthetic process"/>
    <property type="evidence" value="ECO:0007669"/>
    <property type="project" value="TreeGrafter"/>
</dbReference>
<protein>
    <submittedName>
        <fullName evidence="3">Uncharacterized protein</fullName>
    </submittedName>
</protein>
<dbReference type="Proteomes" id="UP001153709">
    <property type="component" value="Chromosome 7"/>
</dbReference>
<evidence type="ECO:0000256" key="2">
    <source>
        <dbReference type="ARBA" id="ARBA00022840"/>
    </source>
</evidence>
<dbReference type="PANTHER" id="PTHR10256:SF0">
    <property type="entry name" value="INACTIVE SELENIDE, WATER DIKINASE-LIKE PROTEIN-RELATED"/>
    <property type="match status" value="1"/>
</dbReference>
<dbReference type="GO" id="GO:0004756">
    <property type="term" value="F:selenide, water dikinase activity"/>
    <property type="evidence" value="ECO:0007669"/>
    <property type="project" value="TreeGrafter"/>
</dbReference>
<accession>A0A9N9T945</accession>
<proteinExistence type="predicted"/>
<reference evidence="3" key="1">
    <citation type="submission" date="2022-01" db="EMBL/GenBank/DDBJ databases">
        <authorList>
            <person name="King R."/>
        </authorList>
    </citation>
    <scope>NUCLEOTIDE SEQUENCE</scope>
</reference>
<organism evidence="3 4">
    <name type="scientific">Diabrotica balteata</name>
    <name type="common">Banded cucumber beetle</name>
    <dbReference type="NCBI Taxonomy" id="107213"/>
    <lineage>
        <taxon>Eukaryota</taxon>
        <taxon>Metazoa</taxon>
        <taxon>Ecdysozoa</taxon>
        <taxon>Arthropoda</taxon>
        <taxon>Hexapoda</taxon>
        <taxon>Insecta</taxon>
        <taxon>Pterygota</taxon>
        <taxon>Neoptera</taxon>
        <taxon>Endopterygota</taxon>
        <taxon>Coleoptera</taxon>
        <taxon>Polyphaga</taxon>
        <taxon>Cucujiformia</taxon>
        <taxon>Chrysomeloidea</taxon>
        <taxon>Chrysomelidae</taxon>
        <taxon>Galerucinae</taxon>
        <taxon>Diabroticina</taxon>
        <taxon>Diabroticites</taxon>
        <taxon>Diabrotica</taxon>
    </lineage>
</organism>
<keyword evidence="2" id="KW-0067">ATP-binding</keyword>
<evidence type="ECO:0000313" key="3">
    <source>
        <dbReference type="EMBL" id="CAG9838166.1"/>
    </source>
</evidence>
<dbReference type="OrthoDB" id="7544756at2759"/>
<dbReference type="PANTHER" id="PTHR10256">
    <property type="entry name" value="SELENIDE, WATER DIKINASE"/>
    <property type="match status" value="1"/>
</dbReference>
<dbReference type="Gene3D" id="3.90.650.10">
    <property type="entry name" value="PurM-like C-terminal domain"/>
    <property type="match status" value="1"/>
</dbReference>
<gene>
    <name evidence="3" type="ORF">DIABBA_LOCUS11091</name>
</gene>
<keyword evidence="1" id="KW-0547">Nucleotide-binding</keyword>
<name>A0A9N9T945_DIABA</name>
<dbReference type="EMBL" id="OU898282">
    <property type="protein sequence ID" value="CAG9838166.1"/>
    <property type="molecule type" value="Genomic_DNA"/>
</dbReference>
<dbReference type="InterPro" id="IPR036676">
    <property type="entry name" value="PurM-like_C_sf"/>
</dbReference>
<evidence type="ECO:0000313" key="4">
    <source>
        <dbReference type="Proteomes" id="UP001153709"/>
    </source>
</evidence>
<dbReference type="GO" id="GO:0005524">
    <property type="term" value="F:ATP binding"/>
    <property type="evidence" value="ECO:0007669"/>
    <property type="project" value="UniProtKB-KW"/>
</dbReference>
<sequence>MATIAKECGNMFQLLQVHSAKTSEGLVICLPRRQAAAYMKDMEKQEDYQAWIIGIVGKGNRTARNIDKPRVIEVPAK</sequence>
<evidence type="ECO:0000256" key="1">
    <source>
        <dbReference type="ARBA" id="ARBA00022741"/>
    </source>
</evidence>